<keyword evidence="3" id="KW-0964">Secreted</keyword>
<dbReference type="InterPro" id="IPR029002">
    <property type="entry name" value="PLPC/GPLD1"/>
</dbReference>
<dbReference type="PROSITE" id="PS51346">
    <property type="entry name" value="PROKAR_ZN_DEPEND_PLPC_2"/>
    <property type="match status" value="1"/>
</dbReference>
<comment type="caution">
    <text evidence="10">The sequence shown here is derived from an EMBL/GenBank/DDBJ whole genome shotgun (WGS) entry which is preliminary data.</text>
</comment>
<evidence type="ECO:0000313" key="11">
    <source>
        <dbReference type="Proteomes" id="UP000019109"/>
    </source>
</evidence>
<accession>W4VA23</accession>
<evidence type="ECO:0000256" key="1">
    <source>
        <dbReference type="ARBA" id="ARBA00012018"/>
    </source>
</evidence>
<dbReference type="AlphaFoldDB" id="W4VA23"/>
<evidence type="ECO:0000256" key="4">
    <source>
        <dbReference type="ARBA" id="ARBA00022723"/>
    </source>
</evidence>
<keyword evidence="4" id="KW-0479">Metal-binding</keyword>
<evidence type="ECO:0000256" key="5">
    <source>
        <dbReference type="ARBA" id="ARBA00022729"/>
    </source>
</evidence>
<dbReference type="SUPFAM" id="SSF48537">
    <property type="entry name" value="Phospholipase C/P1 nuclease"/>
    <property type="match status" value="1"/>
</dbReference>
<dbReference type="InterPro" id="IPR001531">
    <property type="entry name" value="Zn_PLipaseC"/>
</dbReference>
<name>W4VA23_9FIRM</name>
<evidence type="ECO:0000256" key="7">
    <source>
        <dbReference type="ARBA" id="ARBA00022833"/>
    </source>
</evidence>
<protein>
    <recommendedName>
        <fullName evidence="2">Phospholipase C</fullName>
        <ecNumber evidence="1">3.1.4.3</ecNumber>
    </recommendedName>
    <alternativeName>
        <fullName evidence="8">Phosphatidylcholine cholinephosphohydrolase</fullName>
    </alternativeName>
</protein>
<dbReference type="GO" id="GO:0034480">
    <property type="term" value="F:phosphatidylcholine phospholipase C activity"/>
    <property type="evidence" value="ECO:0007669"/>
    <property type="project" value="UniProtKB-EC"/>
</dbReference>
<dbReference type="SMART" id="SM00770">
    <property type="entry name" value="Zn_dep_PLPC"/>
    <property type="match status" value="1"/>
</dbReference>
<feature type="domain" description="Zn-dependent PLC" evidence="9">
    <location>
        <begin position="22"/>
        <end position="238"/>
    </location>
</feature>
<dbReference type="GO" id="GO:0008270">
    <property type="term" value="F:zinc ion binding"/>
    <property type="evidence" value="ECO:0007669"/>
    <property type="project" value="InterPro"/>
</dbReference>
<dbReference type="STRING" id="1294263.JCM21531_3618"/>
<dbReference type="EMBL" id="BAVR01000053">
    <property type="protein sequence ID" value="GAE90037.1"/>
    <property type="molecule type" value="Genomic_DNA"/>
</dbReference>
<reference evidence="10" key="1">
    <citation type="journal article" date="2014" name="Genome Announc.">
        <title>Draft Genome Sequence of Clostridium straminisolvens Strain JCM 21531T, Isolated from a Cellulose-Degrading Bacterial Community.</title>
        <authorList>
            <person name="Yuki M."/>
            <person name="Oshima K."/>
            <person name="Suda W."/>
            <person name="Sakamoto M."/>
            <person name="Kitamura K."/>
            <person name="Iida T."/>
            <person name="Hattori M."/>
            <person name="Ohkuma M."/>
        </authorList>
    </citation>
    <scope>NUCLEOTIDE SEQUENCE [LARGE SCALE GENOMIC DNA]</scope>
    <source>
        <strain evidence="10">JCM 21531</strain>
    </source>
</reference>
<evidence type="ECO:0000256" key="6">
    <source>
        <dbReference type="ARBA" id="ARBA00022801"/>
    </source>
</evidence>
<keyword evidence="5" id="KW-0732">Signal</keyword>
<dbReference type="Proteomes" id="UP000019109">
    <property type="component" value="Unassembled WGS sequence"/>
</dbReference>
<dbReference type="EC" id="3.1.4.3" evidence="1"/>
<dbReference type="CDD" id="cd11009">
    <property type="entry name" value="Zn_dep_PLPC"/>
    <property type="match status" value="1"/>
</dbReference>
<dbReference type="InterPro" id="IPR008947">
    <property type="entry name" value="PLipase_C/P1_nuclease_dom_sf"/>
</dbReference>
<proteinExistence type="predicted"/>
<keyword evidence="11" id="KW-1185">Reference proteome</keyword>
<organism evidence="10 11">
    <name type="scientific">Acetivibrio straminisolvens JCM 21531</name>
    <dbReference type="NCBI Taxonomy" id="1294263"/>
    <lineage>
        <taxon>Bacteria</taxon>
        <taxon>Bacillati</taxon>
        <taxon>Bacillota</taxon>
        <taxon>Clostridia</taxon>
        <taxon>Eubacteriales</taxon>
        <taxon>Oscillospiraceae</taxon>
        <taxon>Acetivibrio</taxon>
    </lineage>
</organism>
<sequence>MAGRLERTYGKAFKCFLFALNPFKKAVIKTECMVHKYINVQALEILKNDKFIDAYCLFSDYIDDLNQGVTWADQDLKSANHFYNPDRKKGLYGNNNALTLAVMYYEKALKYWYDLEPNPAMFYLGAAVHLVQDMTVPHHANIRLLDNHRQYENYIKKTYLNTPRFTVDRGGYYLADIKEYITCNARNAIRIYTRLKSIKDVSKRYYTITKFTLPLAQKTTAGCFLTFYKDISKRQYKFYENKQSPE</sequence>
<evidence type="ECO:0000259" key="9">
    <source>
        <dbReference type="PROSITE" id="PS51346"/>
    </source>
</evidence>
<evidence type="ECO:0000256" key="3">
    <source>
        <dbReference type="ARBA" id="ARBA00022525"/>
    </source>
</evidence>
<dbReference type="RefSeq" id="WP_038290578.1">
    <property type="nucleotide sequence ID" value="NZ_BAVR01000053.1"/>
</dbReference>
<gene>
    <name evidence="10" type="ORF">JCM21531_3618</name>
</gene>
<keyword evidence="7" id="KW-0862">Zinc</keyword>
<dbReference type="OrthoDB" id="1677163at2"/>
<dbReference type="Gene3D" id="1.10.575.10">
    <property type="entry name" value="P1 Nuclease"/>
    <property type="match status" value="1"/>
</dbReference>
<dbReference type="Pfam" id="PF00882">
    <property type="entry name" value="Zn_dep_PLPC"/>
    <property type="match status" value="1"/>
</dbReference>
<keyword evidence="6" id="KW-0378">Hydrolase</keyword>
<evidence type="ECO:0000256" key="2">
    <source>
        <dbReference type="ARBA" id="ARBA00018391"/>
    </source>
</evidence>
<evidence type="ECO:0000313" key="10">
    <source>
        <dbReference type="EMBL" id="GAE90037.1"/>
    </source>
</evidence>
<evidence type="ECO:0000256" key="8">
    <source>
        <dbReference type="ARBA" id="ARBA00031285"/>
    </source>
</evidence>